<evidence type="ECO:0000313" key="2">
    <source>
        <dbReference type="EMBL" id="KAI1698036.1"/>
    </source>
</evidence>
<sequence length="177" mass="19368">MILCPQCNFKFKLSSKDPEIETSASMPTAIAPVTKDIKRSITEILPDQSFPPRCNQTIPDDSIPPIVHRHSINQKGPARKSTSSKRAKSVTNVRRPSVDMAPPRRFRSQTPARMLGASKPRGPGSFLYFISINKAAISSRAKMGSIHFMKAASVLYKSFKATSYATGHATFGTAMGQ</sequence>
<proteinExistence type="predicted"/>
<comment type="caution">
    <text evidence="2">The sequence shown here is derived from an EMBL/GenBank/DDBJ whole genome shotgun (WGS) entry which is preliminary data.</text>
</comment>
<dbReference type="AlphaFoldDB" id="A0AAD4QV62"/>
<organism evidence="2 3">
    <name type="scientific">Ditylenchus destructor</name>
    <dbReference type="NCBI Taxonomy" id="166010"/>
    <lineage>
        <taxon>Eukaryota</taxon>
        <taxon>Metazoa</taxon>
        <taxon>Ecdysozoa</taxon>
        <taxon>Nematoda</taxon>
        <taxon>Chromadorea</taxon>
        <taxon>Rhabditida</taxon>
        <taxon>Tylenchina</taxon>
        <taxon>Tylenchomorpha</taxon>
        <taxon>Sphaerularioidea</taxon>
        <taxon>Anguinidae</taxon>
        <taxon>Anguininae</taxon>
        <taxon>Ditylenchus</taxon>
    </lineage>
</organism>
<gene>
    <name evidence="2" type="ORF">DdX_18132</name>
</gene>
<protein>
    <submittedName>
        <fullName evidence="2">Uncharacterized protein</fullName>
    </submittedName>
</protein>
<reference evidence="2" key="1">
    <citation type="submission" date="2022-01" db="EMBL/GenBank/DDBJ databases">
        <title>Genome Sequence Resource for Two Populations of Ditylenchus destructor, the Migratory Endoparasitic Phytonematode.</title>
        <authorList>
            <person name="Zhang H."/>
            <person name="Lin R."/>
            <person name="Xie B."/>
        </authorList>
    </citation>
    <scope>NUCLEOTIDE SEQUENCE</scope>
    <source>
        <strain evidence="2">BazhouSP</strain>
    </source>
</reference>
<keyword evidence="3" id="KW-1185">Reference proteome</keyword>
<feature type="region of interest" description="Disordered" evidence="1">
    <location>
        <begin position="58"/>
        <end position="104"/>
    </location>
</feature>
<accession>A0AAD4QV62</accession>
<dbReference type="Proteomes" id="UP001201812">
    <property type="component" value="Unassembled WGS sequence"/>
</dbReference>
<dbReference type="EMBL" id="JAKKPZ010000238">
    <property type="protein sequence ID" value="KAI1698036.1"/>
    <property type="molecule type" value="Genomic_DNA"/>
</dbReference>
<evidence type="ECO:0000313" key="3">
    <source>
        <dbReference type="Proteomes" id="UP001201812"/>
    </source>
</evidence>
<evidence type="ECO:0000256" key="1">
    <source>
        <dbReference type="SAM" id="MobiDB-lite"/>
    </source>
</evidence>
<name>A0AAD4QV62_9BILA</name>